<sequence length="211" mass="24627">MNDGTDQLIELLMLWKQYRQEKEDGDSISFANWLLTQQNKPNPVGLYTEDIKQFVSNEAKSDLDNAALSMLWGQVDNYRAMIFKNSLRDLDLNGIDEYTLLLYVELYKTPSKKDYVKESLLEPTTCFEMIRRLQRKGFIFEEVNPADRRSTLMRITPSGSRVLQEAKNRLIAINRSMYNHLNESDKQMLIDELKRMITTVANTLQSLQQSD</sequence>
<name>I2GLZ5_9BACT</name>
<feature type="domain" description="HTH marR-type" evidence="1">
    <location>
        <begin position="56"/>
        <end position="198"/>
    </location>
</feature>
<dbReference type="SUPFAM" id="SSF46785">
    <property type="entry name" value="Winged helix' DNA-binding domain"/>
    <property type="match status" value="1"/>
</dbReference>
<dbReference type="PROSITE" id="PS50995">
    <property type="entry name" value="HTH_MARR_2"/>
    <property type="match status" value="1"/>
</dbReference>
<dbReference type="GO" id="GO:0003700">
    <property type="term" value="F:DNA-binding transcription factor activity"/>
    <property type="evidence" value="ECO:0007669"/>
    <property type="project" value="InterPro"/>
</dbReference>
<dbReference type="RefSeq" id="WP_009283497.1">
    <property type="nucleotide sequence ID" value="NZ_CAIT01000007.1"/>
</dbReference>
<comment type="caution">
    <text evidence="2">The sequence shown here is derived from an EMBL/GenBank/DDBJ whole genome shotgun (WGS) entry which is preliminary data.</text>
</comment>
<dbReference type="PANTHER" id="PTHR33164">
    <property type="entry name" value="TRANSCRIPTIONAL REGULATOR, MARR FAMILY"/>
    <property type="match status" value="1"/>
</dbReference>
<protein>
    <recommendedName>
        <fullName evidence="1">HTH marR-type domain-containing protein</fullName>
    </recommendedName>
</protein>
<evidence type="ECO:0000259" key="1">
    <source>
        <dbReference type="PROSITE" id="PS50995"/>
    </source>
</evidence>
<dbReference type="PANTHER" id="PTHR33164:SF43">
    <property type="entry name" value="HTH-TYPE TRANSCRIPTIONAL REPRESSOR YETL"/>
    <property type="match status" value="1"/>
</dbReference>
<dbReference type="eggNOG" id="COG1846">
    <property type="taxonomic scope" value="Bacteria"/>
</dbReference>
<dbReference type="Gene3D" id="1.10.10.10">
    <property type="entry name" value="Winged helix-like DNA-binding domain superfamily/Winged helix DNA-binding domain"/>
    <property type="match status" value="1"/>
</dbReference>
<dbReference type="EMBL" id="CAIT01000007">
    <property type="protein sequence ID" value="CCH54921.1"/>
    <property type="molecule type" value="Genomic_DNA"/>
</dbReference>
<dbReference type="InterPro" id="IPR036388">
    <property type="entry name" value="WH-like_DNA-bd_sf"/>
</dbReference>
<proteinExistence type="predicted"/>
<dbReference type="STRING" id="1185876.BN8_04140"/>
<evidence type="ECO:0000313" key="3">
    <source>
        <dbReference type="Proteomes" id="UP000009309"/>
    </source>
</evidence>
<keyword evidence="3" id="KW-1185">Reference proteome</keyword>
<dbReference type="Proteomes" id="UP000009309">
    <property type="component" value="Unassembled WGS sequence"/>
</dbReference>
<dbReference type="SMART" id="SM00347">
    <property type="entry name" value="HTH_MARR"/>
    <property type="match status" value="1"/>
</dbReference>
<accession>I2GLZ5</accession>
<dbReference type="InterPro" id="IPR000835">
    <property type="entry name" value="HTH_MarR-typ"/>
</dbReference>
<dbReference type="AlphaFoldDB" id="I2GLZ5"/>
<reference evidence="2 3" key="1">
    <citation type="journal article" date="2012" name="J. Bacteriol.">
        <title>Genome Sequence of the Filamentous Bacterium Fibrisoma limi BUZ 3T.</title>
        <authorList>
            <person name="Filippini M."/>
            <person name="Qi W."/>
            <person name="Jaenicke S."/>
            <person name="Goesmann A."/>
            <person name="Smits T.H."/>
            <person name="Bagheri H.C."/>
        </authorList>
    </citation>
    <scope>NUCLEOTIDE SEQUENCE [LARGE SCALE GENOMIC DNA]</scope>
    <source>
        <strain evidence="3">BUZ 3T</strain>
    </source>
</reference>
<gene>
    <name evidence="2" type="ORF">BN8_04140</name>
</gene>
<organism evidence="2 3">
    <name type="scientific">Fibrisoma limi BUZ 3</name>
    <dbReference type="NCBI Taxonomy" id="1185876"/>
    <lineage>
        <taxon>Bacteria</taxon>
        <taxon>Pseudomonadati</taxon>
        <taxon>Bacteroidota</taxon>
        <taxon>Cytophagia</taxon>
        <taxon>Cytophagales</taxon>
        <taxon>Spirosomataceae</taxon>
        <taxon>Fibrisoma</taxon>
    </lineage>
</organism>
<dbReference type="InterPro" id="IPR039422">
    <property type="entry name" value="MarR/SlyA-like"/>
</dbReference>
<dbReference type="GO" id="GO:0006950">
    <property type="term" value="P:response to stress"/>
    <property type="evidence" value="ECO:0007669"/>
    <property type="project" value="TreeGrafter"/>
</dbReference>
<evidence type="ECO:0000313" key="2">
    <source>
        <dbReference type="EMBL" id="CCH54921.1"/>
    </source>
</evidence>
<dbReference type="InterPro" id="IPR036390">
    <property type="entry name" value="WH_DNA-bd_sf"/>
</dbReference>
<dbReference type="OrthoDB" id="961069at2"/>